<protein>
    <recommendedName>
        <fullName evidence="4">Nudix hydrolase domain-containing protein</fullName>
    </recommendedName>
</protein>
<evidence type="ECO:0000256" key="3">
    <source>
        <dbReference type="ARBA" id="ARBA00022842"/>
    </source>
</evidence>
<evidence type="ECO:0000256" key="1">
    <source>
        <dbReference type="ARBA" id="ARBA00001946"/>
    </source>
</evidence>
<evidence type="ECO:0000313" key="6">
    <source>
        <dbReference type="Proteomes" id="UP000034507"/>
    </source>
</evidence>
<dbReference type="InterPro" id="IPR000086">
    <property type="entry name" value="NUDIX_hydrolase_dom"/>
</dbReference>
<dbReference type="GO" id="GO:0016787">
    <property type="term" value="F:hydrolase activity"/>
    <property type="evidence" value="ECO:0007669"/>
    <property type="project" value="UniProtKB-KW"/>
</dbReference>
<dbReference type="EMBL" id="LCBX01000049">
    <property type="protein sequence ID" value="KKS19398.1"/>
    <property type="molecule type" value="Genomic_DNA"/>
</dbReference>
<dbReference type="Gene3D" id="3.90.79.10">
    <property type="entry name" value="Nucleoside Triphosphate Pyrophosphohydrolase"/>
    <property type="match status" value="1"/>
</dbReference>
<accession>A0A0G1A207</accession>
<feature type="domain" description="Nudix hydrolase" evidence="4">
    <location>
        <begin position="5"/>
        <end position="138"/>
    </location>
</feature>
<sequence>MNAEKIADHIAVAITKNKTGKVLIIERVRPERGYDSTHLTWAFPGGRLEVDESPEDAVVREVSDETGYTVVPLKKISERKHPQFDFYIYYVACDLDVTKIRPANEVHEVLSAKWVEPGDLLNYFETNLDPKVAKYLGVEVNKVDAK</sequence>
<dbReference type="PANTHER" id="PTHR43046">
    <property type="entry name" value="GDP-MANNOSE MANNOSYL HYDROLASE"/>
    <property type="match status" value="1"/>
</dbReference>
<dbReference type="Pfam" id="PF00293">
    <property type="entry name" value="NUDIX"/>
    <property type="match status" value="1"/>
</dbReference>
<dbReference type="Proteomes" id="UP000034507">
    <property type="component" value="Unassembled WGS sequence"/>
</dbReference>
<reference evidence="5 6" key="1">
    <citation type="journal article" date="2015" name="Nature">
        <title>rRNA introns, odd ribosomes, and small enigmatic genomes across a large radiation of phyla.</title>
        <authorList>
            <person name="Brown C.T."/>
            <person name="Hug L.A."/>
            <person name="Thomas B.C."/>
            <person name="Sharon I."/>
            <person name="Castelle C.J."/>
            <person name="Singh A."/>
            <person name="Wilkins M.J."/>
            <person name="Williams K.H."/>
            <person name="Banfield J.F."/>
        </authorList>
    </citation>
    <scope>NUCLEOTIDE SEQUENCE [LARGE SCALE GENOMIC DNA]</scope>
</reference>
<proteinExistence type="predicted"/>
<evidence type="ECO:0000313" key="5">
    <source>
        <dbReference type="EMBL" id="KKS19398.1"/>
    </source>
</evidence>
<dbReference type="PRINTS" id="PR00502">
    <property type="entry name" value="NUDIXFAMILY"/>
</dbReference>
<keyword evidence="2" id="KW-0378">Hydrolase</keyword>
<dbReference type="PANTHER" id="PTHR43046:SF12">
    <property type="entry name" value="GDP-MANNOSE MANNOSYL HYDROLASE"/>
    <property type="match status" value="1"/>
</dbReference>
<dbReference type="InterPro" id="IPR020476">
    <property type="entry name" value="Nudix_hydrolase"/>
</dbReference>
<gene>
    <name evidence="5" type="ORF">UU77_C0049G0001</name>
</gene>
<keyword evidence="3" id="KW-0460">Magnesium</keyword>
<evidence type="ECO:0000256" key="2">
    <source>
        <dbReference type="ARBA" id="ARBA00022801"/>
    </source>
</evidence>
<dbReference type="PROSITE" id="PS51462">
    <property type="entry name" value="NUDIX"/>
    <property type="match status" value="1"/>
</dbReference>
<comment type="caution">
    <text evidence="5">The sequence shown here is derived from an EMBL/GenBank/DDBJ whole genome shotgun (WGS) entry which is preliminary data.</text>
</comment>
<comment type="cofactor">
    <cofactor evidence="1">
        <name>Mg(2+)</name>
        <dbReference type="ChEBI" id="CHEBI:18420"/>
    </cofactor>
</comment>
<dbReference type="AlphaFoldDB" id="A0A0G1A207"/>
<name>A0A0G1A207_UNCKA</name>
<dbReference type="SUPFAM" id="SSF55811">
    <property type="entry name" value="Nudix"/>
    <property type="match status" value="1"/>
</dbReference>
<dbReference type="CDD" id="cd02883">
    <property type="entry name" value="NUDIX_Hydrolase"/>
    <property type="match status" value="1"/>
</dbReference>
<evidence type="ECO:0000259" key="4">
    <source>
        <dbReference type="PROSITE" id="PS51462"/>
    </source>
</evidence>
<dbReference type="InterPro" id="IPR015797">
    <property type="entry name" value="NUDIX_hydrolase-like_dom_sf"/>
</dbReference>
<organism evidence="5 6">
    <name type="scientific">candidate division WWE3 bacterium GW2011_GWC1_41_7</name>
    <dbReference type="NCBI Taxonomy" id="1619119"/>
    <lineage>
        <taxon>Bacteria</taxon>
        <taxon>Katanobacteria</taxon>
    </lineage>
</organism>